<dbReference type="SUPFAM" id="SSF48726">
    <property type="entry name" value="Immunoglobulin"/>
    <property type="match status" value="4"/>
</dbReference>
<evidence type="ECO:0000256" key="4">
    <source>
        <dbReference type="ARBA" id="ARBA00022889"/>
    </source>
</evidence>
<organism evidence="12 13">
    <name type="scientific">Porites lobata</name>
    <dbReference type="NCBI Taxonomy" id="104759"/>
    <lineage>
        <taxon>Eukaryota</taxon>
        <taxon>Metazoa</taxon>
        <taxon>Cnidaria</taxon>
        <taxon>Anthozoa</taxon>
        <taxon>Hexacorallia</taxon>
        <taxon>Scleractinia</taxon>
        <taxon>Fungiina</taxon>
        <taxon>Poritidae</taxon>
        <taxon>Porites</taxon>
    </lineage>
</organism>
<feature type="domain" description="Ig-like" evidence="10">
    <location>
        <begin position="529"/>
        <end position="618"/>
    </location>
</feature>
<dbReference type="PROSITE" id="PS50835">
    <property type="entry name" value="IG_LIKE"/>
    <property type="match status" value="5"/>
</dbReference>
<feature type="domain" description="Fibronectin type-III" evidence="11">
    <location>
        <begin position="829"/>
        <end position="932"/>
    </location>
</feature>
<evidence type="ECO:0000256" key="9">
    <source>
        <dbReference type="SAM" id="SignalP"/>
    </source>
</evidence>
<evidence type="ECO:0000313" key="13">
    <source>
        <dbReference type="Proteomes" id="UP001159405"/>
    </source>
</evidence>
<dbReference type="CDD" id="cd00096">
    <property type="entry name" value="Ig"/>
    <property type="match status" value="1"/>
</dbReference>
<feature type="domain" description="Ig-like" evidence="10">
    <location>
        <begin position="237"/>
        <end position="329"/>
    </location>
</feature>
<feature type="region of interest" description="Disordered" evidence="8">
    <location>
        <begin position="811"/>
        <end position="835"/>
    </location>
</feature>
<keyword evidence="3" id="KW-0677">Repeat</keyword>
<dbReference type="Pfam" id="PF07679">
    <property type="entry name" value="I-set"/>
    <property type="match status" value="1"/>
</dbReference>
<evidence type="ECO:0000256" key="6">
    <source>
        <dbReference type="ARBA" id="ARBA00023136"/>
    </source>
</evidence>
<keyword evidence="7" id="KW-1015">Disulfide bond</keyword>
<evidence type="ECO:0000256" key="7">
    <source>
        <dbReference type="ARBA" id="ARBA00023157"/>
    </source>
</evidence>
<dbReference type="InterPro" id="IPR013098">
    <property type="entry name" value="Ig_I-set"/>
</dbReference>
<evidence type="ECO:0000256" key="8">
    <source>
        <dbReference type="SAM" id="MobiDB-lite"/>
    </source>
</evidence>
<evidence type="ECO:0000256" key="5">
    <source>
        <dbReference type="ARBA" id="ARBA00022989"/>
    </source>
</evidence>
<feature type="domain" description="Ig-like" evidence="10">
    <location>
        <begin position="335"/>
        <end position="424"/>
    </location>
</feature>
<dbReference type="InterPro" id="IPR013783">
    <property type="entry name" value="Ig-like_fold"/>
</dbReference>
<dbReference type="InterPro" id="IPR003599">
    <property type="entry name" value="Ig_sub"/>
</dbReference>
<gene>
    <name evidence="12" type="ORF">PLOB_00036867</name>
</gene>
<comment type="subcellular location">
    <subcellularLocation>
        <location evidence="1">Membrane</location>
        <topology evidence="1">Single-pass type I membrane protein</topology>
    </subcellularLocation>
</comment>
<feature type="domain" description="Fibronectin type-III" evidence="11">
    <location>
        <begin position="728"/>
        <end position="824"/>
    </location>
</feature>
<dbReference type="CDD" id="cd00063">
    <property type="entry name" value="FN3"/>
    <property type="match status" value="4"/>
</dbReference>
<dbReference type="PROSITE" id="PS50853">
    <property type="entry name" value="FN3"/>
    <property type="match status" value="4"/>
</dbReference>
<dbReference type="PANTHER" id="PTHR44170:SF6">
    <property type="entry name" value="CONTACTIN"/>
    <property type="match status" value="1"/>
</dbReference>
<dbReference type="InterPro" id="IPR026966">
    <property type="entry name" value="Neurofascin/L1/NrCAM_C"/>
</dbReference>
<feature type="compositionally biased region" description="Basic and acidic residues" evidence="8">
    <location>
        <begin position="1086"/>
        <end position="1105"/>
    </location>
</feature>
<feature type="chain" id="PRO_5046098565" evidence="9">
    <location>
        <begin position="20"/>
        <end position="1133"/>
    </location>
</feature>
<accession>A0ABN8S621</accession>
<keyword evidence="2" id="KW-0812">Transmembrane</keyword>
<dbReference type="Gene3D" id="2.60.40.10">
    <property type="entry name" value="Immunoglobulins"/>
    <property type="match status" value="9"/>
</dbReference>
<dbReference type="SMART" id="SM00408">
    <property type="entry name" value="IGc2"/>
    <property type="match status" value="5"/>
</dbReference>
<evidence type="ECO:0000313" key="12">
    <source>
        <dbReference type="EMBL" id="CAH3187162.1"/>
    </source>
</evidence>
<evidence type="ECO:0000256" key="1">
    <source>
        <dbReference type="ARBA" id="ARBA00004479"/>
    </source>
</evidence>
<evidence type="ECO:0000259" key="10">
    <source>
        <dbReference type="PROSITE" id="PS50835"/>
    </source>
</evidence>
<dbReference type="EMBL" id="CALNXK010000527">
    <property type="protein sequence ID" value="CAH3187162.1"/>
    <property type="molecule type" value="Genomic_DNA"/>
</dbReference>
<dbReference type="Proteomes" id="UP001159405">
    <property type="component" value="Unassembled WGS sequence"/>
</dbReference>
<feature type="signal peptide" evidence="9">
    <location>
        <begin position="1"/>
        <end position="19"/>
    </location>
</feature>
<protein>
    <submittedName>
        <fullName evidence="12">Uncharacterized protein</fullName>
    </submittedName>
</protein>
<dbReference type="PANTHER" id="PTHR44170">
    <property type="entry name" value="PROTEIN SIDEKICK"/>
    <property type="match status" value="1"/>
</dbReference>
<dbReference type="Pfam" id="PF13927">
    <property type="entry name" value="Ig_3"/>
    <property type="match status" value="3"/>
</dbReference>
<dbReference type="InterPro" id="IPR003961">
    <property type="entry name" value="FN3_dom"/>
</dbReference>
<dbReference type="SUPFAM" id="SSF49265">
    <property type="entry name" value="Fibronectin type III"/>
    <property type="match status" value="2"/>
</dbReference>
<keyword evidence="9" id="KW-0732">Signal</keyword>
<dbReference type="Pfam" id="PF00041">
    <property type="entry name" value="fn3"/>
    <property type="match status" value="2"/>
</dbReference>
<sequence>MSGIILFLSVSCFSTLTNGQQQSDLPKISNFLTKDLVAPEDVKFERANALKLPCGASGNNLQWTWKHNDTAISTSDTKFTVDANGTLYGSYLESAHNGHYQCFVRDTVTGIATFSRKIKVAVTVVGKFNDLETKQVVQSVDLGEEFSYACPQHSPSYGVSYSWMGKSTNQKIQFKGNERRAITQTGHLFIMFVTEDDLKELEGYQNQGIHCEISAAKRFETSSLLKLTKKNQDQTDPKTLREPSWKSEFMSATQEEALEGKNKTFYCLAAGRPEPKITWKINRDGKWETLVNGKDNFEIADAFHGRLLNIISVKHKIHQTKYRCEAENSKNVGNPKVYDIQLRVKAEPPPELLIDVTGSGSLTCDVFADPSPSFMWYKNGTKLTTSNAHVRPNGNKLDFQNVRYQQESGVYQCVAENPHGMIVSYTVVKVRATAPSFETGFGPFYLFKGTEGRLTCNPKAAPRPSEYKWYKGTTLLTSSPPYRIEHGELSTLIIDKVDENRDKGLYTCYAKNSLGHAEATASATVFNRTIITVRPQDKKVDEGTRVDLRCEAKADSHLELRYKWKRDDAVVTYNNKIQWFEGAKVLTIASITVYEAGNYTCVAYTPDPKRSEDQASATIDIKGVPNPPTNLTITNCFKRTTTLSWVTGAPNNASITQFIIEQESTYEPNVFYNIQTVTNPNATSFTFNLTGWATLRFRMRAVNRFGPSRGSAATTEVCQTDVGPPDKYPDNFRGNPKRAEELDIVWTAMPKVDWNAPGLYYLLKYREVPDGPFGDPERITDPTVDVFAIPNPGYYKLWEFQIQAWNKEGMGPWSPKVQSRSGQDPPEGKPGDVQPGAATARTVVLSWQPVNVTRGSLDGYKIYYWGKSRLSARRRREIPGYASFVNVRGGSTDRHNVTELTPYTDYIFAITAYNSGGEGPASNEAFAATEEDVPGPPSAGNVYAFAKYILVTWKAPVEPNGVITKYRVGSAQYEGSQPSDDLQVSWQELGPGVFRKLLEKTTPERNYVVAIQAETSKGWGEQLRKTTRTVKYAPPAKPERPTVEGTGVDEVKVTYNFGLGGGYTHEFLVIRVENPPPYQSQSSLRRIPENDRDSLDDYGEGHQFDEDGSFIEEYVEGKKNSPDGKDSALATFV</sequence>
<comment type="caution">
    <text evidence="12">The sequence shown here is derived from an EMBL/GenBank/DDBJ whole genome shotgun (WGS) entry which is preliminary data.</text>
</comment>
<dbReference type="Pfam" id="PF13882">
    <property type="entry name" value="Bravo_FIGEY"/>
    <property type="match status" value="1"/>
</dbReference>
<feature type="domain" description="Fibronectin type-III" evidence="11">
    <location>
        <begin position="933"/>
        <end position="1036"/>
    </location>
</feature>
<feature type="domain" description="Ig-like" evidence="10">
    <location>
        <begin position="435"/>
        <end position="526"/>
    </location>
</feature>
<name>A0ABN8S621_9CNID</name>
<reference evidence="12 13" key="1">
    <citation type="submission" date="2022-05" db="EMBL/GenBank/DDBJ databases">
        <authorList>
            <consortium name="Genoscope - CEA"/>
            <person name="William W."/>
        </authorList>
    </citation>
    <scope>NUCLEOTIDE SEQUENCE [LARGE SCALE GENOMIC DNA]</scope>
</reference>
<feature type="domain" description="Ig-like" evidence="10">
    <location>
        <begin position="26"/>
        <end position="119"/>
    </location>
</feature>
<feature type="domain" description="Fibronectin type-III" evidence="11">
    <location>
        <begin position="627"/>
        <end position="725"/>
    </location>
</feature>
<keyword evidence="4" id="KW-0130">Cell adhesion</keyword>
<evidence type="ECO:0000256" key="3">
    <source>
        <dbReference type="ARBA" id="ARBA00022737"/>
    </source>
</evidence>
<dbReference type="SMART" id="SM00409">
    <property type="entry name" value="IG"/>
    <property type="match status" value="5"/>
</dbReference>
<proteinExistence type="predicted"/>
<keyword evidence="5" id="KW-1133">Transmembrane helix</keyword>
<evidence type="ECO:0000259" key="11">
    <source>
        <dbReference type="PROSITE" id="PS50853"/>
    </source>
</evidence>
<dbReference type="SMART" id="SM00060">
    <property type="entry name" value="FN3"/>
    <property type="match status" value="4"/>
</dbReference>
<keyword evidence="13" id="KW-1185">Reference proteome</keyword>
<keyword evidence="6" id="KW-0472">Membrane</keyword>
<evidence type="ECO:0000256" key="2">
    <source>
        <dbReference type="ARBA" id="ARBA00022692"/>
    </source>
</evidence>
<feature type="region of interest" description="Disordered" evidence="8">
    <location>
        <begin position="1078"/>
        <end position="1110"/>
    </location>
</feature>
<dbReference type="InterPro" id="IPR036116">
    <property type="entry name" value="FN3_sf"/>
</dbReference>
<dbReference type="InterPro" id="IPR036179">
    <property type="entry name" value="Ig-like_dom_sf"/>
</dbReference>
<dbReference type="InterPro" id="IPR007110">
    <property type="entry name" value="Ig-like_dom"/>
</dbReference>
<dbReference type="InterPro" id="IPR003598">
    <property type="entry name" value="Ig_sub2"/>
</dbReference>